<protein>
    <recommendedName>
        <fullName evidence="3">Sulfotransferase domain-containing protein</fullName>
    </recommendedName>
</protein>
<dbReference type="Gene3D" id="3.40.50.300">
    <property type="entry name" value="P-loop containing nucleotide triphosphate hydrolases"/>
    <property type="match status" value="1"/>
</dbReference>
<sequence length="368" mass="43001">GANSVIGTQRWPWRELSVFISKITAICLHNSVAALSLAVYSSMSIYNTERNMALQFEPMEDELSLQLQKFCQGAMAAGEVRVQPNGTVLTRTYQDCAQEILDMEVREDDVWVISFPKCGTTWTQEMVWLLKNNLDFEKAKATFLYCRFPFLEYKLLWGENATDQPDMLEIVKNSQSPRYIKTHLPMQLLPKQIWTKKPKIIYVFRNPKDAAISYFHHFRLWNNYEGPQDLFLKAFIEDKVVFSPFWDHVLSYWKLRAEPNILFNTFEEMKKDLPSVVRRTAEFLGVKYDADQEAALLDHLSFRSMRVNKSVNFEEDIRQIEQREGKTGMSFMRQGETGGWMKVLGEKLSREYDEWTARNLAGTDFPKS</sequence>
<organism evidence="5">
    <name type="scientific">Graphocephala atropunctata</name>
    <dbReference type="NCBI Taxonomy" id="36148"/>
    <lineage>
        <taxon>Eukaryota</taxon>
        <taxon>Metazoa</taxon>
        <taxon>Ecdysozoa</taxon>
        <taxon>Arthropoda</taxon>
        <taxon>Hexapoda</taxon>
        <taxon>Insecta</taxon>
        <taxon>Pterygota</taxon>
        <taxon>Neoptera</taxon>
        <taxon>Paraneoptera</taxon>
        <taxon>Hemiptera</taxon>
        <taxon>Auchenorrhyncha</taxon>
        <taxon>Membracoidea</taxon>
        <taxon>Cicadellidae</taxon>
        <taxon>Cicadellinae</taxon>
        <taxon>Cicadellini</taxon>
        <taxon>Graphocephala</taxon>
    </lineage>
</organism>
<reference evidence="5" key="1">
    <citation type="submission" date="2015-11" db="EMBL/GenBank/DDBJ databases">
        <title>De novo transcriptome assembly of four potential Pierce s Disease insect vectors from Arizona vineyards.</title>
        <authorList>
            <person name="Tassone E.E."/>
        </authorList>
    </citation>
    <scope>NUCLEOTIDE SEQUENCE</scope>
</reference>
<dbReference type="PANTHER" id="PTHR11783">
    <property type="entry name" value="SULFOTRANSFERASE SULT"/>
    <property type="match status" value="1"/>
</dbReference>
<dbReference type="AlphaFoldDB" id="A0A1B6MQ34"/>
<dbReference type="InterPro" id="IPR027417">
    <property type="entry name" value="P-loop_NTPase"/>
</dbReference>
<keyword evidence="2" id="KW-0808">Transferase</keyword>
<name>A0A1B6MQ34_9HEMI</name>
<feature type="non-terminal residue" evidence="5">
    <location>
        <position position="1"/>
    </location>
</feature>
<evidence type="ECO:0000259" key="3">
    <source>
        <dbReference type="Pfam" id="PF00685"/>
    </source>
</evidence>
<gene>
    <name evidence="4" type="ORF">g.43860</name>
    <name evidence="5" type="ORF">g.43862</name>
</gene>
<dbReference type="EMBL" id="GEBQ01019668">
    <property type="protein sequence ID" value="JAT20309.1"/>
    <property type="molecule type" value="Transcribed_RNA"/>
</dbReference>
<evidence type="ECO:0000256" key="1">
    <source>
        <dbReference type="ARBA" id="ARBA00005771"/>
    </source>
</evidence>
<feature type="domain" description="Sulfotransferase" evidence="3">
    <location>
        <begin position="108"/>
        <end position="363"/>
    </location>
</feature>
<dbReference type="SUPFAM" id="SSF52540">
    <property type="entry name" value="P-loop containing nucleoside triphosphate hydrolases"/>
    <property type="match status" value="1"/>
</dbReference>
<dbReference type="InterPro" id="IPR000863">
    <property type="entry name" value="Sulfotransferase_dom"/>
</dbReference>
<evidence type="ECO:0000256" key="2">
    <source>
        <dbReference type="ARBA" id="ARBA00022679"/>
    </source>
</evidence>
<accession>A0A1B6MQ34</accession>
<proteinExistence type="inferred from homology"/>
<dbReference type="Pfam" id="PF00685">
    <property type="entry name" value="Sulfotransfer_1"/>
    <property type="match status" value="1"/>
</dbReference>
<dbReference type="GO" id="GO:0008146">
    <property type="term" value="F:sulfotransferase activity"/>
    <property type="evidence" value="ECO:0007669"/>
    <property type="project" value="InterPro"/>
</dbReference>
<evidence type="ECO:0000313" key="5">
    <source>
        <dbReference type="EMBL" id="JAT38070.1"/>
    </source>
</evidence>
<evidence type="ECO:0000313" key="4">
    <source>
        <dbReference type="EMBL" id="JAT20309.1"/>
    </source>
</evidence>
<comment type="similarity">
    <text evidence="1">Belongs to the sulfotransferase 1 family.</text>
</comment>
<dbReference type="EMBL" id="GEBQ01001907">
    <property type="protein sequence ID" value="JAT38070.1"/>
    <property type="molecule type" value="Transcribed_RNA"/>
</dbReference>